<dbReference type="InterPro" id="IPR018929">
    <property type="entry name" value="DUF2510"/>
</dbReference>
<feature type="domain" description="TM2" evidence="6">
    <location>
        <begin position="96"/>
        <end position="140"/>
    </location>
</feature>
<dbReference type="InterPro" id="IPR007829">
    <property type="entry name" value="TM2"/>
</dbReference>
<comment type="subcellular location">
    <subcellularLocation>
        <location evidence="1">Membrane</location>
        <topology evidence="1">Multi-pass membrane protein</topology>
    </subcellularLocation>
</comment>
<dbReference type="Pfam" id="PF05154">
    <property type="entry name" value="TM2"/>
    <property type="match status" value="1"/>
</dbReference>
<comment type="caution">
    <text evidence="8">The sequence shown here is derived from an EMBL/GenBank/DDBJ whole genome shotgun (WGS) entry which is preliminary data.</text>
</comment>
<evidence type="ECO:0000313" key="9">
    <source>
        <dbReference type="Proteomes" id="UP001160130"/>
    </source>
</evidence>
<dbReference type="RefSeq" id="WP_280835796.1">
    <property type="nucleotide sequence ID" value="NZ_JARXVE010000016.1"/>
</dbReference>
<keyword evidence="9" id="KW-1185">Reference proteome</keyword>
<evidence type="ECO:0000259" key="7">
    <source>
        <dbReference type="Pfam" id="PF10708"/>
    </source>
</evidence>
<keyword evidence="4 5" id="KW-0472">Membrane</keyword>
<proteinExistence type="predicted"/>
<feature type="transmembrane region" description="Helical" evidence="5">
    <location>
        <begin position="98"/>
        <end position="118"/>
    </location>
</feature>
<evidence type="ECO:0000256" key="3">
    <source>
        <dbReference type="ARBA" id="ARBA00022989"/>
    </source>
</evidence>
<evidence type="ECO:0000259" key="6">
    <source>
        <dbReference type="Pfam" id="PF05154"/>
    </source>
</evidence>
<accession>A0ABT6LB85</accession>
<evidence type="ECO:0000256" key="1">
    <source>
        <dbReference type="ARBA" id="ARBA00004141"/>
    </source>
</evidence>
<evidence type="ECO:0000313" key="8">
    <source>
        <dbReference type="EMBL" id="MDH6199250.1"/>
    </source>
</evidence>
<evidence type="ECO:0000256" key="4">
    <source>
        <dbReference type="ARBA" id="ARBA00023136"/>
    </source>
</evidence>
<protein>
    <submittedName>
        <fullName evidence="8">TM2 domain-containing membrane protein YozV</fullName>
    </submittedName>
</protein>
<organism evidence="8 9">
    <name type="scientific">Mycolicibacterium frederiksbergense</name>
    <dbReference type="NCBI Taxonomy" id="117567"/>
    <lineage>
        <taxon>Bacteria</taxon>
        <taxon>Bacillati</taxon>
        <taxon>Actinomycetota</taxon>
        <taxon>Actinomycetes</taxon>
        <taxon>Mycobacteriales</taxon>
        <taxon>Mycobacteriaceae</taxon>
        <taxon>Mycolicibacterium</taxon>
    </lineage>
</organism>
<reference evidence="8 9" key="1">
    <citation type="submission" date="2023-04" db="EMBL/GenBank/DDBJ databases">
        <title>Forest soil microbial communities from Buena Vista Peninsula, Colon Province, Panama.</title>
        <authorList>
            <person name="Bouskill N."/>
        </authorList>
    </citation>
    <scope>NUCLEOTIDE SEQUENCE [LARGE SCALE GENOMIC DNA]</scope>
    <source>
        <strain evidence="8 9">AC80</strain>
    </source>
</reference>
<keyword evidence="3 5" id="KW-1133">Transmembrane helix</keyword>
<gene>
    <name evidence="8" type="ORF">M2272_005918</name>
</gene>
<sequence>MTVTITCPKCKAKLSTKGEATSFRCVKCGEVSPMPISKLAKTKAATPAKVASPPSPKPLPGWYPDPNGAPTQRYFDGTAWTDQLAPLSTPAPRPAKSGVVAGLLQLFLGWFGLGRFYLGYTGIGGVQLTLGLIGLIGTLMCWVGLIVLVPLSIWLFIEGICMIAGAIPDVTGQKVN</sequence>
<evidence type="ECO:0000256" key="5">
    <source>
        <dbReference type="SAM" id="Phobius"/>
    </source>
</evidence>
<feature type="domain" description="DUF2510" evidence="7">
    <location>
        <begin position="60"/>
        <end position="92"/>
    </location>
</feature>
<dbReference type="EMBL" id="JARXVE010000016">
    <property type="protein sequence ID" value="MDH6199250.1"/>
    <property type="molecule type" value="Genomic_DNA"/>
</dbReference>
<name>A0ABT6LB85_9MYCO</name>
<feature type="transmembrane region" description="Helical" evidence="5">
    <location>
        <begin position="130"/>
        <end position="157"/>
    </location>
</feature>
<dbReference type="Proteomes" id="UP001160130">
    <property type="component" value="Unassembled WGS sequence"/>
</dbReference>
<keyword evidence="2 5" id="KW-0812">Transmembrane</keyword>
<dbReference type="Pfam" id="PF10708">
    <property type="entry name" value="DUF2510"/>
    <property type="match status" value="1"/>
</dbReference>
<evidence type="ECO:0000256" key="2">
    <source>
        <dbReference type="ARBA" id="ARBA00022692"/>
    </source>
</evidence>